<evidence type="ECO:0000313" key="3">
    <source>
        <dbReference type="Proteomes" id="UP000193749"/>
    </source>
</evidence>
<feature type="transmembrane region" description="Helical" evidence="1">
    <location>
        <begin position="71"/>
        <end position="88"/>
    </location>
</feature>
<keyword evidence="1" id="KW-1133">Transmembrane helix</keyword>
<dbReference type="RefSeq" id="WP_084879922.1">
    <property type="nucleotide sequence ID" value="NZ_JAGGMY010000003.1"/>
</dbReference>
<evidence type="ECO:0000256" key="1">
    <source>
        <dbReference type="SAM" id="Phobius"/>
    </source>
</evidence>
<comment type="caution">
    <text evidence="2">The sequence shown here is derived from an EMBL/GenBank/DDBJ whole genome shotgun (WGS) entry which is preliminary data.</text>
</comment>
<sequence length="134" mass="14198">MSRIRALMARLYAVVFSVQLSMMSLRERAIRSLLTLITVLLPGIAFAEGDVADIIDSGAAGARRVKSSGMDYFQMIGLFVAGASLLALKKVGSHPQVTLGRCLTGIGIGALMFVIPELIGRVQKQAGMSSVTIS</sequence>
<keyword evidence="3" id="KW-1185">Reference proteome</keyword>
<gene>
    <name evidence="2" type="ORF">HA50_27005</name>
</gene>
<keyword evidence="1" id="KW-0812">Transmembrane</keyword>
<feature type="transmembrane region" description="Helical" evidence="1">
    <location>
        <begin position="100"/>
        <end position="119"/>
    </location>
</feature>
<protein>
    <recommendedName>
        <fullName evidence="4">Conjugal transfer protein TraR</fullName>
    </recommendedName>
</protein>
<dbReference type="InterPro" id="IPR046638">
    <property type="entry name" value="DUF6750"/>
</dbReference>
<dbReference type="Pfam" id="PF20535">
    <property type="entry name" value="DUF6750"/>
    <property type="match status" value="1"/>
</dbReference>
<proteinExistence type="predicted"/>
<dbReference type="Proteomes" id="UP000193749">
    <property type="component" value="Unassembled WGS sequence"/>
</dbReference>
<dbReference type="OrthoDB" id="6629557at2"/>
<evidence type="ECO:0000313" key="2">
    <source>
        <dbReference type="EMBL" id="ORM90193.1"/>
    </source>
</evidence>
<reference evidence="2 3" key="1">
    <citation type="journal article" date="2017" name="Antonie Van Leeuwenhoek">
        <title>Phylogenomic resolution of the bacterial genus Pantoea and its relationship with Erwinia and Tatumella.</title>
        <authorList>
            <person name="Palmer M."/>
            <person name="Steenkamp E.T."/>
            <person name="Coetzee M.P."/>
            <person name="Chan W.Y."/>
            <person name="van Zyl E."/>
            <person name="De Maayer P."/>
            <person name="Coutinho T.A."/>
            <person name="Blom J."/>
            <person name="Smits T.H."/>
            <person name="Duffy B."/>
            <person name="Venter S.N."/>
        </authorList>
    </citation>
    <scope>NUCLEOTIDE SEQUENCE [LARGE SCALE GENOMIC DNA]</scope>
    <source>
        <strain evidence="2 3">LMG 2657</strain>
    </source>
</reference>
<dbReference type="STRING" id="55209.HA50_27005"/>
<dbReference type="EMBL" id="MLJI01000002">
    <property type="protein sequence ID" value="ORM90193.1"/>
    <property type="molecule type" value="Genomic_DNA"/>
</dbReference>
<name>A0A1X1EMZ8_PANCY</name>
<dbReference type="AlphaFoldDB" id="A0A1X1EMZ8"/>
<evidence type="ECO:0008006" key="4">
    <source>
        <dbReference type="Google" id="ProtNLM"/>
    </source>
</evidence>
<organism evidence="2 3">
    <name type="scientific">Pantoea cypripedii</name>
    <name type="common">Pectobacterium cypripedii</name>
    <name type="synonym">Erwinia cypripedii</name>
    <dbReference type="NCBI Taxonomy" id="55209"/>
    <lineage>
        <taxon>Bacteria</taxon>
        <taxon>Pseudomonadati</taxon>
        <taxon>Pseudomonadota</taxon>
        <taxon>Gammaproteobacteria</taxon>
        <taxon>Enterobacterales</taxon>
        <taxon>Erwiniaceae</taxon>
        <taxon>Pantoea</taxon>
    </lineage>
</organism>
<keyword evidence="1" id="KW-0472">Membrane</keyword>
<accession>A0A1X1EMZ8</accession>